<dbReference type="HAMAP" id="MF_00259">
    <property type="entry name" value="GcvT"/>
    <property type="match status" value="1"/>
</dbReference>
<dbReference type="Gene3D" id="4.10.1250.10">
    <property type="entry name" value="Aminomethyltransferase fragment"/>
    <property type="match status" value="1"/>
</dbReference>
<feature type="domain" description="GCVT N-terminal" evidence="7">
    <location>
        <begin position="12"/>
        <end position="267"/>
    </location>
</feature>
<evidence type="ECO:0000259" key="7">
    <source>
        <dbReference type="Pfam" id="PF01571"/>
    </source>
</evidence>
<dbReference type="Gene3D" id="2.40.30.110">
    <property type="entry name" value="Aminomethyltransferase beta-barrel domains"/>
    <property type="match status" value="1"/>
</dbReference>
<organism evidence="9">
    <name type="scientific">freshwater metagenome</name>
    <dbReference type="NCBI Taxonomy" id="449393"/>
    <lineage>
        <taxon>unclassified sequences</taxon>
        <taxon>metagenomes</taxon>
        <taxon>ecological metagenomes</taxon>
    </lineage>
</organism>
<dbReference type="SUPFAM" id="SSF101790">
    <property type="entry name" value="Aminomethyltransferase beta-barrel domain"/>
    <property type="match status" value="1"/>
</dbReference>
<dbReference type="GO" id="GO:0005829">
    <property type="term" value="C:cytosol"/>
    <property type="evidence" value="ECO:0007669"/>
    <property type="project" value="TreeGrafter"/>
</dbReference>
<dbReference type="InterPro" id="IPR006223">
    <property type="entry name" value="GcvT"/>
</dbReference>
<comment type="catalytic activity">
    <reaction evidence="6">
        <text>N(6)-[(R)-S(8)-aminomethyldihydrolipoyl]-L-lysyl-[protein] + (6S)-5,6,7,8-tetrahydrofolate = N(6)-[(R)-dihydrolipoyl]-L-lysyl-[protein] + (6R)-5,10-methylene-5,6,7,8-tetrahydrofolate + NH4(+)</text>
        <dbReference type="Rhea" id="RHEA:16945"/>
        <dbReference type="Rhea" id="RHEA-COMP:10475"/>
        <dbReference type="Rhea" id="RHEA-COMP:10492"/>
        <dbReference type="ChEBI" id="CHEBI:15636"/>
        <dbReference type="ChEBI" id="CHEBI:28938"/>
        <dbReference type="ChEBI" id="CHEBI:57453"/>
        <dbReference type="ChEBI" id="CHEBI:83100"/>
        <dbReference type="ChEBI" id="CHEBI:83143"/>
        <dbReference type="EC" id="2.1.2.10"/>
    </reaction>
</comment>
<comment type="similarity">
    <text evidence="1">Belongs to the GcvT family.</text>
</comment>
<dbReference type="InterPro" id="IPR028896">
    <property type="entry name" value="GcvT/YgfZ/DmdA"/>
</dbReference>
<evidence type="ECO:0000256" key="3">
    <source>
        <dbReference type="ARBA" id="ARBA00022576"/>
    </source>
</evidence>
<evidence type="ECO:0000313" key="9">
    <source>
        <dbReference type="EMBL" id="CAB4613538.1"/>
    </source>
</evidence>
<keyword evidence="4" id="KW-0808">Transferase</keyword>
<dbReference type="NCBIfam" id="NF001567">
    <property type="entry name" value="PRK00389.1"/>
    <property type="match status" value="1"/>
</dbReference>
<dbReference type="Pfam" id="PF08669">
    <property type="entry name" value="GCV_T_C"/>
    <property type="match status" value="1"/>
</dbReference>
<evidence type="ECO:0000256" key="4">
    <source>
        <dbReference type="ARBA" id="ARBA00022679"/>
    </source>
</evidence>
<sequence>MNDAQALKTTPLYEEHVALGAAFTDFGGWNMPVRYTSDLAEHAAVREAAGIFDISHMAEFFFEGPGAAAFLDHALVGVASEINLGRAKYSLIVNEQGGIIDDLIVYRFTDERFLIIANAGNHQAVWSALNERAAGFDVTLDDATSRYALIAVQGPRAVEVLKTLTNAPLDDLKYYSIFEGELGGAHVYFARTGYTGEDGFELLVKNEDAVATWRAILSAGSSVGLIPAGYACRDTLRLEAGMPLYGNELGLHTTPFDAGFARVVRLDHDFVGASALINKAGDVPDRKLVALVGEGRRAARAHYELFESETAERPIGEITTGALAPTLGYPIAMAYIDSVHSELGTTVWADVRGSRQPMQISSLPFYKRAK</sequence>
<dbReference type="Pfam" id="PF01571">
    <property type="entry name" value="GCV_T"/>
    <property type="match status" value="1"/>
</dbReference>
<dbReference type="AlphaFoldDB" id="A0A6J6HYG4"/>
<evidence type="ECO:0000256" key="5">
    <source>
        <dbReference type="ARBA" id="ARBA00031395"/>
    </source>
</evidence>
<evidence type="ECO:0000256" key="6">
    <source>
        <dbReference type="ARBA" id="ARBA00047665"/>
    </source>
</evidence>
<dbReference type="InterPro" id="IPR029043">
    <property type="entry name" value="GcvT/YgfZ_C"/>
</dbReference>
<dbReference type="GO" id="GO:0008483">
    <property type="term" value="F:transaminase activity"/>
    <property type="evidence" value="ECO:0007669"/>
    <property type="project" value="UniProtKB-KW"/>
</dbReference>
<dbReference type="PIRSF" id="PIRSF006487">
    <property type="entry name" value="GcvT"/>
    <property type="match status" value="1"/>
</dbReference>
<dbReference type="InterPro" id="IPR022903">
    <property type="entry name" value="GcvT_bac"/>
</dbReference>
<dbReference type="GO" id="GO:0004047">
    <property type="term" value="F:aminomethyltransferase activity"/>
    <property type="evidence" value="ECO:0007669"/>
    <property type="project" value="UniProtKB-EC"/>
</dbReference>
<keyword evidence="3" id="KW-0032">Aminotransferase</keyword>
<dbReference type="InterPro" id="IPR013977">
    <property type="entry name" value="GcvT_C"/>
</dbReference>
<accession>A0A6J6HYG4</accession>
<evidence type="ECO:0000256" key="1">
    <source>
        <dbReference type="ARBA" id="ARBA00008609"/>
    </source>
</evidence>
<dbReference type="EMBL" id="CAEZUW010000074">
    <property type="protein sequence ID" value="CAB4613538.1"/>
    <property type="molecule type" value="Genomic_DNA"/>
</dbReference>
<dbReference type="Gene3D" id="3.30.70.1400">
    <property type="entry name" value="Aminomethyltransferase beta-barrel domains"/>
    <property type="match status" value="1"/>
</dbReference>
<dbReference type="SUPFAM" id="SSF103025">
    <property type="entry name" value="Folate-binding domain"/>
    <property type="match status" value="1"/>
</dbReference>
<dbReference type="InterPro" id="IPR006222">
    <property type="entry name" value="GCVT_N"/>
</dbReference>
<dbReference type="PANTHER" id="PTHR43757">
    <property type="entry name" value="AMINOMETHYLTRANSFERASE"/>
    <property type="match status" value="1"/>
</dbReference>
<dbReference type="PANTHER" id="PTHR43757:SF2">
    <property type="entry name" value="AMINOMETHYLTRANSFERASE, MITOCHONDRIAL"/>
    <property type="match status" value="1"/>
</dbReference>
<dbReference type="Gene3D" id="3.30.1360.120">
    <property type="entry name" value="Probable tRNA modification gtpase trme, domain 1"/>
    <property type="match status" value="1"/>
</dbReference>
<gene>
    <name evidence="9" type="ORF">UFOPK1855_00557</name>
</gene>
<name>A0A6J6HYG4_9ZZZZ</name>
<reference evidence="9" key="1">
    <citation type="submission" date="2020-05" db="EMBL/GenBank/DDBJ databases">
        <authorList>
            <person name="Chiriac C."/>
            <person name="Salcher M."/>
            <person name="Ghai R."/>
            <person name="Kavagutti S V."/>
        </authorList>
    </citation>
    <scope>NUCLEOTIDE SEQUENCE</scope>
</reference>
<evidence type="ECO:0000256" key="2">
    <source>
        <dbReference type="ARBA" id="ARBA00012616"/>
    </source>
</evidence>
<dbReference type="GO" id="GO:0005960">
    <property type="term" value="C:glycine cleavage complex"/>
    <property type="evidence" value="ECO:0007669"/>
    <property type="project" value="InterPro"/>
</dbReference>
<dbReference type="GO" id="GO:0006546">
    <property type="term" value="P:glycine catabolic process"/>
    <property type="evidence" value="ECO:0007669"/>
    <property type="project" value="InterPro"/>
</dbReference>
<feature type="domain" description="Aminomethyltransferase C-terminal" evidence="8">
    <location>
        <begin position="286"/>
        <end position="367"/>
    </location>
</feature>
<dbReference type="NCBIfam" id="TIGR00528">
    <property type="entry name" value="gcvT"/>
    <property type="match status" value="1"/>
</dbReference>
<proteinExistence type="inferred from homology"/>
<protein>
    <recommendedName>
        <fullName evidence="2">aminomethyltransferase</fullName>
        <ecNumber evidence="2">2.1.2.10</ecNumber>
    </recommendedName>
    <alternativeName>
        <fullName evidence="5">Glycine cleavage system T protein</fullName>
    </alternativeName>
</protein>
<dbReference type="InterPro" id="IPR027266">
    <property type="entry name" value="TrmE/GcvT-like"/>
</dbReference>
<dbReference type="EC" id="2.1.2.10" evidence="2"/>
<evidence type="ECO:0000259" key="8">
    <source>
        <dbReference type="Pfam" id="PF08669"/>
    </source>
</evidence>